<evidence type="ECO:0000313" key="1">
    <source>
        <dbReference type="EMBL" id="QQG64792.1"/>
    </source>
</evidence>
<accession>A0A7T6APQ5</accession>
<dbReference type="PANTHER" id="PTHR36456">
    <property type="entry name" value="UPF0232 PROTEIN SCO3875"/>
    <property type="match status" value="1"/>
</dbReference>
<sequence length="163" mass="19275">MEKARTRYEKGEPVLLRTILPQVYAGKQWTHPWQVVRLAQEWPTVVGVETARLTAPAFLRRDTLWIYVQDSSWMHHFHFIKTDLLTRINQHLTEMKITDIRWQLQPEQPAVSTEQSFFHARAQARVIDSDFEHEVRRLTAGVANQECREALQRLWLTFAINAQ</sequence>
<dbReference type="Pfam" id="PF05258">
    <property type="entry name" value="DciA"/>
    <property type="match status" value="1"/>
</dbReference>
<proteinExistence type="predicted"/>
<dbReference type="Proteomes" id="UP000596092">
    <property type="component" value="Chromosome"/>
</dbReference>
<dbReference type="InterPro" id="IPR007922">
    <property type="entry name" value="DciA-like"/>
</dbReference>
<name>A0A7T6APQ5_9BACT</name>
<reference evidence="1 2" key="1">
    <citation type="submission" date="2020-05" db="EMBL/GenBank/DDBJ databases">
        <title>Complete genome of Desulfobulbus oligotrophicus.</title>
        <authorList>
            <person name="Podar M."/>
        </authorList>
    </citation>
    <scope>NUCLEOTIDE SEQUENCE [LARGE SCALE GENOMIC DNA]</scope>
    <source>
        <strain evidence="1 2">Prop6</strain>
    </source>
</reference>
<organism evidence="1 2">
    <name type="scientific">Desulfobulbus oligotrophicus</name>
    <dbReference type="NCBI Taxonomy" id="1909699"/>
    <lineage>
        <taxon>Bacteria</taxon>
        <taxon>Pseudomonadati</taxon>
        <taxon>Thermodesulfobacteriota</taxon>
        <taxon>Desulfobulbia</taxon>
        <taxon>Desulfobulbales</taxon>
        <taxon>Desulfobulbaceae</taxon>
        <taxon>Desulfobulbus</taxon>
    </lineage>
</organism>
<dbReference type="EMBL" id="CP054140">
    <property type="protein sequence ID" value="QQG64792.1"/>
    <property type="molecule type" value="Genomic_DNA"/>
</dbReference>
<protein>
    <submittedName>
        <fullName evidence="1">DUF721 domain-containing protein</fullName>
    </submittedName>
</protein>
<keyword evidence="2" id="KW-1185">Reference proteome</keyword>
<dbReference type="KEGG" id="dog:HP555_02400"/>
<gene>
    <name evidence="1" type="ORF">HP555_02400</name>
</gene>
<dbReference type="AlphaFoldDB" id="A0A7T6APQ5"/>
<dbReference type="PANTHER" id="PTHR36456:SF1">
    <property type="entry name" value="UPF0232 PROTEIN SCO3875"/>
    <property type="match status" value="1"/>
</dbReference>
<evidence type="ECO:0000313" key="2">
    <source>
        <dbReference type="Proteomes" id="UP000596092"/>
    </source>
</evidence>
<dbReference type="RefSeq" id="WP_199263624.1">
    <property type="nucleotide sequence ID" value="NZ_CP054140.1"/>
</dbReference>